<sequence>MGEGYTIAVAGTSRTFPCAADDTLLGAALRAGIGIAYECASGGCGSCRVDLCDGAVDLAYPASPGLKPRDFERGRRLACMSRPTRDCAIRFREEAAAIPVTPPRRRVARLEARRPVTRDIDEFDFAFGQEAPFLAGQFALLQLPGLPSARAYSMANVPGGRHWQFMIRRVPGGDATRILFDLRPGDLVEIDGPYSTAHFRADSPRDTVCVAGGSGLAPVLSVARAALADTGRARCRVHFFYGARTLADMVTPEALGLADERVTFHPVLSEPDGQGWPGETGYVHEALDRLLPGEWADHDFYLAGPPPMVEAVRRLLLLDRGVPADRVYYDRFF</sequence>
<dbReference type="InterPro" id="IPR017927">
    <property type="entry name" value="FAD-bd_FR_type"/>
</dbReference>
<dbReference type="InterPro" id="IPR039261">
    <property type="entry name" value="FNR_nucleotide-bd"/>
</dbReference>
<dbReference type="OrthoDB" id="9786134at2"/>
<dbReference type="InterPro" id="IPR001041">
    <property type="entry name" value="2Fe-2S_ferredoxin-type"/>
</dbReference>
<dbReference type="SUPFAM" id="SSF52343">
    <property type="entry name" value="Ferredoxin reductase-like, C-terminal NADP-linked domain"/>
    <property type="match status" value="1"/>
</dbReference>
<dbReference type="CDD" id="cd06190">
    <property type="entry name" value="T4MO_e_transfer_like"/>
    <property type="match status" value="1"/>
</dbReference>
<proteinExistence type="predicted"/>
<dbReference type="PANTHER" id="PTHR47354">
    <property type="entry name" value="NADH OXIDOREDUCTASE HCR"/>
    <property type="match status" value="1"/>
</dbReference>
<protein>
    <submittedName>
        <fullName evidence="3">Oxidoreductase</fullName>
    </submittedName>
</protein>
<dbReference type="PANTHER" id="PTHR47354:SF5">
    <property type="entry name" value="PROTEIN RFBI"/>
    <property type="match status" value="1"/>
</dbReference>
<dbReference type="InterPro" id="IPR012675">
    <property type="entry name" value="Beta-grasp_dom_sf"/>
</dbReference>
<evidence type="ECO:0000313" key="3">
    <source>
        <dbReference type="EMBL" id="PWR19501.1"/>
    </source>
</evidence>
<dbReference type="EMBL" id="QGLE01000011">
    <property type="protein sequence ID" value="PWR19501.1"/>
    <property type="molecule type" value="Genomic_DNA"/>
</dbReference>
<dbReference type="InterPro" id="IPR008333">
    <property type="entry name" value="Cbr1-like_FAD-bd_dom"/>
</dbReference>
<evidence type="ECO:0000259" key="1">
    <source>
        <dbReference type="PROSITE" id="PS51085"/>
    </source>
</evidence>
<dbReference type="InterPro" id="IPR036010">
    <property type="entry name" value="2Fe-2S_ferredoxin-like_sf"/>
</dbReference>
<keyword evidence="4" id="KW-1185">Reference proteome</keyword>
<dbReference type="InterPro" id="IPR001433">
    <property type="entry name" value="OxRdtase_FAD/NAD-bd"/>
</dbReference>
<dbReference type="Proteomes" id="UP000245461">
    <property type="component" value="Unassembled WGS sequence"/>
</dbReference>
<dbReference type="GO" id="GO:0016491">
    <property type="term" value="F:oxidoreductase activity"/>
    <property type="evidence" value="ECO:0007669"/>
    <property type="project" value="InterPro"/>
</dbReference>
<dbReference type="Gene3D" id="3.40.50.80">
    <property type="entry name" value="Nucleotide-binding domain of ferredoxin-NADP reductase (FNR) module"/>
    <property type="match status" value="1"/>
</dbReference>
<evidence type="ECO:0000313" key="4">
    <source>
        <dbReference type="Proteomes" id="UP000245461"/>
    </source>
</evidence>
<dbReference type="SUPFAM" id="SSF54292">
    <property type="entry name" value="2Fe-2S ferredoxin-like"/>
    <property type="match status" value="1"/>
</dbReference>
<dbReference type="Pfam" id="PF00175">
    <property type="entry name" value="NAD_binding_1"/>
    <property type="match status" value="1"/>
</dbReference>
<name>A0A317DYG7_9PROT</name>
<dbReference type="Gene3D" id="3.10.20.30">
    <property type="match status" value="1"/>
</dbReference>
<gene>
    <name evidence="3" type="ORF">DKG74_17070</name>
</gene>
<feature type="domain" description="2Fe-2S ferredoxin-type" evidence="1">
    <location>
        <begin position="5"/>
        <end position="95"/>
    </location>
</feature>
<dbReference type="CDD" id="cd00207">
    <property type="entry name" value="fer2"/>
    <property type="match status" value="1"/>
</dbReference>
<dbReference type="RefSeq" id="WP_109907383.1">
    <property type="nucleotide sequence ID" value="NZ_QGLE01000011.1"/>
</dbReference>
<dbReference type="PROSITE" id="PS51384">
    <property type="entry name" value="FAD_FR"/>
    <property type="match status" value="1"/>
</dbReference>
<evidence type="ECO:0000259" key="2">
    <source>
        <dbReference type="PROSITE" id="PS51384"/>
    </source>
</evidence>
<comment type="caution">
    <text evidence="3">The sequence shown here is derived from an EMBL/GenBank/DDBJ whole genome shotgun (WGS) entry which is preliminary data.</text>
</comment>
<reference evidence="3 4" key="1">
    <citation type="submission" date="2018-05" db="EMBL/GenBank/DDBJ databases">
        <title>Zavarzinia sp. HR-AS.</title>
        <authorList>
            <person name="Lee Y."/>
            <person name="Jeon C.O."/>
        </authorList>
    </citation>
    <scope>NUCLEOTIDE SEQUENCE [LARGE SCALE GENOMIC DNA]</scope>
    <source>
        <strain evidence="3 4">HR-AS</strain>
    </source>
</reference>
<dbReference type="GO" id="GO:0051537">
    <property type="term" value="F:2 iron, 2 sulfur cluster binding"/>
    <property type="evidence" value="ECO:0007669"/>
    <property type="project" value="InterPro"/>
</dbReference>
<dbReference type="PRINTS" id="PR00410">
    <property type="entry name" value="PHEHYDRXLASE"/>
</dbReference>
<dbReference type="InterPro" id="IPR006058">
    <property type="entry name" value="2Fe2S_fd_BS"/>
</dbReference>
<dbReference type="PROSITE" id="PS00197">
    <property type="entry name" value="2FE2S_FER_1"/>
    <property type="match status" value="1"/>
</dbReference>
<dbReference type="Gene3D" id="2.40.30.10">
    <property type="entry name" value="Translation factors"/>
    <property type="match status" value="1"/>
</dbReference>
<dbReference type="PROSITE" id="PS51085">
    <property type="entry name" value="2FE2S_FER_2"/>
    <property type="match status" value="1"/>
</dbReference>
<feature type="domain" description="FAD-binding FR-type" evidence="2">
    <location>
        <begin position="103"/>
        <end position="200"/>
    </location>
</feature>
<accession>A0A317DYG7</accession>
<dbReference type="InterPro" id="IPR050415">
    <property type="entry name" value="MRET"/>
</dbReference>
<dbReference type="InterPro" id="IPR017938">
    <property type="entry name" value="Riboflavin_synthase-like_b-brl"/>
</dbReference>
<dbReference type="Pfam" id="PF00111">
    <property type="entry name" value="Fer2"/>
    <property type="match status" value="1"/>
</dbReference>
<dbReference type="SUPFAM" id="SSF63380">
    <property type="entry name" value="Riboflavin synthase domain-like"/>
    <property type="match status" value="1"/>
</dbReference>
<dbReference type="AlphaFoldDB" id="A0A317DYG7"/>
<organism evidence="3 4">
    <name type="scientific">Zavarzinia aquatilis</name>
    <dbReference type="NCBI Taxonomy" id="2211142"/>
    <lineage>
        <taxon>Bacteria</taxon>
        <taxon>Pseudomonadati</taxon>
        <taxon>Pseudomonadota</taxon>
        <taxon>Alphaproteobacteria</taxon>
        <taxon>Rhodospirillales</taxon>
        <taxon>Zavarziniaceae</taxon>
        <taxon>Zavarzinia</taxon>
    </lineage>
</organism>
<dbReference type="Pfam" id="PF00970">
    <property type="entry name" value="FAD_binding_6"/>
    <property type="match status" value="1"/>
</dbReference>